<dbReference type="Proteomes" id="UP000215694">
    <property type="component" value="Unassembled WGS sequence"/>
</dbReference>
<feature type="transmembrane region" description="Helical" evidence="1">
    <location>
        <begin position="63"/>
        <end position="83"/>
    </location>
</feature>
<dbReference type="Pfam" id="PF04657">
    <property type="entry name" value="DMT_YdcZ"/>
    <property type="match status" value="1"/>
</dbReference>
<keyword evidence="1" id="KW-0472">Membrane</keyword>
<feature type="transmembrane region" description="Helical" evidence="1">
    <location>
        <begin position="30"/>
        <end position="51"/>
    </location>
</feature>
<dbReference type="RefSeq" id="WP_094368922.1">
    <property type="nucleotide sequence ID" value="NZ_NOJY02000010.1"/>
</dbReference>
<keyword evidence="3" id="KW-1185">Reference proteome</keyword>
<protein>
    <submittedName>
        <fullName evidence="2">DMT family transporter</fullName>
    </submittedName>
</protein>
<keyword evidence="1" id="KW-1133">Transmembrane helix</keyword>
<dbReference type="PANTHER" id="PTHR34821:SF2">
    <property type="entry name" value="INNER MEMBRANE PROTEIN YDCZ"/>
    <property type="match status" value="1"/>
</dbReference>
<dbReference type="AlphaFoldDB" id="A0A371J5A1"/>
<evidence type="ECO:0000313" key="2">
    <source>
        <dbReference type="EMBL" id="RDY27846.1"/>
    </source>
</evidence>
<gene>
    <name evidence="2" type="ORF">CHL78_007530</name>
</gene>
<feature type="transmembrane region" description="Helical" evidence="1">
    <location>
        <begin position="124"/>
        <end position="139"/>
    </location>
</feature>
<comment type="caution">
    <text evidence="2">The sequence shown here is derived from an EMBL/GenBank/DDBJ whole genome shotgun (WGS) entry which is preliminary data.</text>
</comment>
<dbReference type="PANTHER" id="PTHR34821">
    <property type="entry name" value="INNER MEMBRANE PROTEIN YDCZ"/>
    <property type="match status" value="1"/>
</dbReference>
<feature type="transmembrane region" description="Helical" evidence="1">
    <location>
        <begin position="89"/>
        <end position="112"/>
    </location>
</feature>
<dbReference type="GO" id="GO:0005886">
    <property type="term" value="C:plasma membrane"/>
    <property type="evidence" value="ECO:0007669"/>
    <property type="project" value="TreeGrafter"/>
</dbReference>
<name>A0A371J5A1_9FIRM</name>
<keyword evidence="1" id="KW-0812">Transmembrane</keyword>
<dbReference type="OrthoDB" id="7864805at2"/>
<evidence type="ECO:0000256" key="1">
    <source>
        <dbReference type="SAM" id="Phobius"/>
    </source>
</evidence>
<reference evidence="2 3" key="1">
    <citation type="journal article" date="2017" name="Genome Announc.">
        <title>Draft Genome Sequence of Romboutsia weinsteinii sp. nov. Strain CCRI-19649(T) Isolated from Surface Water.</title>
        <authorList>
            <person name="Maheux A.F."/>
            <person name="Boudreau D.K."/>
            <person name="Berube E."/>
            <person name="Boissinot M."/>
            <person name="Cantin P."/>
            <person name="Raymond F."/>
            <person name="Corbeil J."/>
            <person name="Omar R.F."/>
            <person name="Bergeron M.G."/>
        </authorList>
    </citation>
    <scope>NUCLEOTIDE SEQUENCE [LARGE SCALE GENOMIC DNA]</scope>
    <source>
        <strain evidence="2 3">CCRI-19649</strain>
    </source>
</reference>
<organism evidence="2 3">
    <name type="scientific">Romboutsia weinsteinii</name>
    <dbReference type="NCBI Taxonomy" id="2020949"/>
    <lineage>
        <taxon>Bacteria</taxon>
        <taxon>Bacillati</taxon>
        <taxon>Bacillota</taxon>
        <taxon>Clostridia</taxon>
        <taxon>Peptostreptococcales</taxon>
        <taxon>Peptostreptococcaceae</taxon>
        <taxon>Romboutsia</taxon>
    </lineage>
</organism>
<evidence type="ECO:0000313" key="3">
    <source>
        <dbReference type="Proteomes" id="UP000215694"/>
    </source>
</evidence>
<accession>A0A371J5A1</accession>
<proteinExistence type="predicted"/>
<sequence length="140" mass="14993">MNYIISIFTGVLLALMVSLNGTVGEVAGNYASSVIIHVIGLIGIIIVLIATKSKLQNLKGIPFYMYTGGLIGVLTVIFTNVSFSKLGASLTISVGLFGQLITSIIIDHFGLFNLPVNKFNKKKIIGFSIIILGIFVMTIQ</sequence>
<dbReference type="InterPro" id="IPR006750">
    <property type="entry name" value="YdcZ"/>
</dbReference>
<dbReference type="EMBL" id="NOJY02000010">
    <property type="protein sequence ID" value="RDY27846.1"/>
    <property type="molecule type" value="Genomic_DNA"/>
</dbReference>